<dbReference type="Proteomes" id="UP000295706">
    <property type="component" value="Unassembled WGS sequence"/>
</dbReference>
<protein>
    <recommendedName>
        <fullName evidence="2">peptidylprolyl isomerase</fullName>
        <ecNumber evidence="2">5.2.1.8</ecNumber>
    </recommendedName>
</protein>
<evidence type="ECO:0000256" key="3">
    <source>
        <dbReference type="ARBA" id="ARBA00023110"/>
    </source>
</evidence>
<dbReference type="PROSITE" id="PS50072">
    <property type="entry name" value="CSA_PPIASE_2"/>
    <property type="match status" value="1"/>
</dbReference>
<dbReference type="SUPFAM" id="SSF50891">
    <property type="entry name" value="Cyclophilin-like"/>
    <property type="match status" value="1"/>
</dbReference>
<dbReference type="EC" id="5.2.1.8" evidence="2"/>
<dbReference type="AlphaFoldDB" id="A0A4R4K8P8"/>
<evidence type="ECO:0000313" key="7">
    <source>
        <dbReference type="EMBL" id="TDB64097.1"/>
    </source>
</evidence>
<organism evidence="7 8">
    <name type="scientific">Arundinibacter roseus</name>
    <dbReference type="NCBI Taxonomy" id="2070510"/>
    <lineage>
        <taxon>Bacteria</taxon>
        <taxon>Pseudomonadati</taxon>
        <taxon>Bacteroidota</taxon>
        <taxon>Cytophagia</taxon>
        <taxon>Cytophagales</taxon>
        <taxon>Spirosomataceae</taxon>
        <taxon>Arundinibacter</taxon>
    </lineage>
</organism>
<evidence type="ECO:0000256" key="1">
    <source>
        <dbReference type="ARBA" id="ARBA00007365"/>
    </source>
</evidence>
<dbReference type="InterPro" id="IPR044666">
    <property type="entry name" value="Cyclophilin_A-like"/>
</dbReference>
<dbReference type="InterPro" id="IPR020892">
    <property type="entry name" value="Cyclophilin-type_PPIase_CS"/>
</dbReference>
<dbReference type="RefSeq" id="WP_132118764.1">
    <property type="nucleotide sequence ID" value="NZ_SMJU01000008.1"/>
</dbReference>
<keyword evidence="8" id="KW-1185">Reference proteome</keyword>
<gene>
    <name evidence="7" type="ORF">EZE20_14230</name>
</gene>
<dbReference type="Gene3D" id="2.40.100.10">
    <property type="entry name" value="Cyclophilin-like"/>
    <property type="match status" value="1"/>
</dbReference>
<keyword evidence="5" id="KW-0732">Signal</keyword>
<dbReference type="InterPro" id="IPR029000">
    <property type="entry name" value="Cyclophilin-like_dom_sf"/>
</dbReference>
<sequence>MKKRFLILPLILCCFLIASPGWSQRAQKKDYLITLSTPYGAMKLILFDQTPLHKANFIKLTKEKFYDGLLFHRIIEGFMVQGGDPNSRNAEKGKALGNGDVGYKIPAEFHPDLFHQKGALAAARDNNPEKASSGCQFYIVQGKTLNSADLQRQLERKLDRIPRKPTETQKEVYQKLGGTPHLDGGYTVFGQVIDGLAVVDSIAAQAKDPRDRPMKDIPMSVSAEWMKKKNITKRYGYTFQ</sequence>
<dbReference type="CDD" id="cd00317">
    <property type="entry name" value="cyclophilin"/>
    <property type="match status" value="1"/>
</dbReference>
<dbReference type="PANTHER" id="PTHR45625">
    <property type="entry name" value="PEPTIDYL-PROLYL CIS-TRANS ISOMERASE-RELATED"/>
    <property type="match status" value="1"/>
</dbReference>
<comment type="caution">
    <text evidence="7">The sequence shown here is derived from an EMBL/GenBank/DDBJ whole genome shotgun (WGS) entry which is preliminary data.</text>
</comment>
<evidence type="ECO:0000256" key="5">
    <source>
        <dbReference type="SAM" id="SignalP"/>
    </source>
</evidence>
<dbReference type="GO" id="GO:0006457">
    <property type="term" value="P:protein folding"/>
    <property type="evidence" value="ECO:0007669"/>
    <property type="project" value="InterPro"/>
</dbReference>
<evidence type="ECO:0000259" key="6">
    <source>
        <dbReference type="PROSITE" id="PS50072"/>
    </source>
</evidence>
<feature type="signal peptide" evidence="5">
    <location>
        <begin position="1"/>
        <end position="25"/>
    </location>
</feature>
<dbReference type="EMBL" id="SMJU01000008">
    <property type="protein sequence ID" value="TDB64097.1"/>
    <property type="molecule type" value="Genomic_DNA"/>
</dbReference>
<dbReference type="PANTHER" id="PTHR45625:SF4">
    <property type="entry name" value="PEPTIDYLPROLYL ISOMERASE DOMAIN AND WD REPEAT-CONTAINING PROTEIN 1"/>
    <property type="match status" value="1"/>
</dbReference>
<proteinExistence type="inferred from homology"/>
<accession>A0A4R4K8P8</accession>
<dbReference type="GO" id="GO:0003755">
    <property type="term" value="F:peptidyl-prolyl cis-trans isomerase activity"/>
    <property type="evidence" value="ECO:0007669"/>
    <property type="project" value="UniProtKB-KW"/>
</dbReference>
<dbReference type="PROSITE" id="PS00170">
    <property type="entry name" value="CSA_PPIASE_1"/>
    <property type="match status" value="1"/>
</dbReference>
<name>A0A4R4K8P8_9BACT</name>
<dbReference type="Pfam" id="PF00160">
    <property type="entry name" value="Pro_isomerase"/>
    <property type="match status" value="1"/>
</dbReference>
<evidence type="ECO:0000256" key="4">
    <source>
        <dbReference type="ARBA" id="ARBA00023235"/>
    </source>
</evidence>
<keyword evidence="3" id="KW-0697">Rotamase</keyword>
<feature type="domain" description="PPIase cyclophilin-type" evidence="6">
    <location>
        <begin position="36"/>
        <end position="224"/>
    </location>
</feature>
<reference evidence="7 8" key="1">
    <citation type="submission" date="2019-02" db="EMBL/GenBank/DDBJ databases">
        <title>Arundinibacter roseus gen. nov., sp. nov., a new member of the family Cytophagaceae.</title>
        <authorList>
            <person name="Szuroczki S."/>
            <person name="Khayer B."/>
            <person name="Sproer C."/>
            <person name="Toumi M."/>
            <person name="Szabo A."/>
            <person name="Felfoldi T."/>
            <person name="Schumann P."/>
            <person name="Toth E."/>
        </authorList>
    </citation>
    <scope>NUCLEOTIDE SEQUENCE [LARGE SCALE GENOMIC DNA]</scope>
    <source>
        <strain evidence="7 8">DMA-k-7a</strain>
    </source>
</reference>
<dbReference type="OrthoDB" id="9807797at2"/>
<feature type="chain" id="PRO_5020628335" description="peptidylprolyl isomerase" evidence="5">
    <location>
        <begin position="26"/>
        <end position="240"/>
    </location>
</feature>
<comment type="similarity">
    <text evidence="1">Belongs to the cyclophilin-type PPIase family.</text>
</comment>
<evidence type="ECO:0000256" key="2">
    <source>
        <dbReference type="ARBA" id="ARBA00013194"/>
    </source>
</evidence>
<dbReference type="InterPro" id="IPR002130">
    <property type="entry name" value="Cyclophilin-type_PPIase_dom"/>
</dbReference>
<keyword evidence="4 7" id="KW-0413">Isomerase</keyword>
<evidence type="ECO:0000313" key="8">
    <source>
        <dbReference type="Proteomes" id="UP000295706"/>
    </source>
</evidence>